<dbReference type="Gene3D" id="3.40.50.2020">
    <property type="match status" value="1"/>
</dbReference>
<evidence type="ECO:0000259" key="2">
    <source>
        <dbReference type="Pfam" id="PF18912"/>
    </source>
</evidence>
<dbReference type="EMBL" id="JAEDAM010000034">
    <property type="protein sequence ID" value="MBS8122042.1"/>
    <property type="molecule type" value="Genomic_DNA"/>
</dbReference>
<name>A0ABS5QLH1_9BACT</name>
<dbReference type="RefSeq" id="WP_213349131.1">
    <property type="nucleotide sequence ID" value="NZ_JAEDAM010000034.1"/>
</dbReference>
<dbReference type="InterPro" id="IPR051910">
    <property type="entry name" value="ComF/GntX_DNA_util-trans"/>
</dbReference>
<evidence type="ECO:0000313" key="4">
    <source>
        <dbReference type="Proteomes" id="UP000680365"/>
    </source>
</evidence>
<dbReference type="Pfam" id="PF18912">
    <property type="entry name" value="DZR_2"/>
    <property type="match status" value="1"/>
</dbReference>
<dbReference type="PANTHER" id="PTHR47505">
    <property type="entry name" value="DNA UTILIZATION PROTEIN YHGH"/>
    <property type="match status" value="1"/>
</dbReference>
<accession>A0ABS5QLH1</accession>
<feature type="domain" description="Double zinc ribbon" evidence="2">
    <location>
        <begin position="3"/>
        <end position="53"/>
    </location>
</feature>
<dbReference type="InterPro" id="IPR000836">
    <property type="entry name" value="PRTase_dom"/>
</dbReference>
<keyword evidence="3" id="KW-0328">Glycosyltransferase</keyword>
<organism evidence="3 4">
    <name type="scientific">Candidatus Vampirococcus lugosii</name>
    <dbReference type="NCBI Taxonomy" id="2789015"/>
    <lineage>
        <taxon>Bacteria</taxon>
        <taxon>Candidatus Absconditibacteriota</taxon>
        <taxon>Vampirococcus</taxon>
    </lineage>
</organism>
<evidence type="ECO:0000256" key="1">
    <source>
        <dbReference type="ARBA" id="ARBA00008007"/>
    </source>
</evidence>
<dbReference type="PANTHER" id="PTHR47505:SF1">
    <property type="entry name" value="DNA UTILIZATION PROTEIN YHGH"/>
    <property type="match status" value="1"/>
</dbReference>
<reference evidence="3 4" key="1">
    <citation type="journal article" date="2021" name="Nat. Commun.">
        <title>Reductive evolution and unique predatory mode in the CPR bacterium Vampirococcus lugosii.</title>
        <authorList>
            <person name="Moreira D."/>
            <person name="Zivanovic Y."/>
            <person name="Lopez-Archilla A.I."/>
            <person name="Iniesto M."/>
            <person name="Lopez-Garcia P."/>
        </authorList>
    </citation>
    <scope>NUCLEOTIDE SEQUENCE [LARGE SCALE GENOMIC DNA]</scope>
    <source>
        <strain evidence="3">Chiprana</strain>
    </source>
</reference>
<dbReference type="GO" id="GO:0016757">
    <property type="term" value="F:glycosyltransferase activity"/>
    <property type="evidence" value="ECO:0007669"/>
    <property type="project" value="UniProtKB-KW"/>
</dbReference>
<gene>
    <name evidence="3" type="ORF">VAMP_83n65</name>
</gene>
<dbReference type="Proteomes" id="UP000680365">
    <property type="component" value="Unassembled WGS sequence"/>
</dbReference>
<dbReference type="SUPFAM" id="SSF53271">
    <property type="entry name" value="PRTase-like"/>
    <property type="match status" value="1"/>
</dbReference>
<dbReference type="CDD" id="cd06223">
    <property type="entry name" value="PRTases_typeI"/>
    <property type="match status" value="1"/>
</dbReference>
<sequence>MNILDIIFPKTCLGCRQVGQHICQTCKKNINVHFDICPICKSKSNSFKICQKCKYENEALQGIIIGFNYTGIIKKIIKSLKYKGARILSKDLINQIKYIFLSNQAIQEIDKEIIITYIPQDWYNKYFVRGFNQSYLLAKTFGQELNIPVLDVFQKIKITQKQARLNREKRIKNLNGAFKLKENLDLEGKVLIIIDDVTTTGSTIRQVSTLIEKKFNKTKVWGLVIARHI</sequence>
<dbReference type="InterPro" id="IPR029057">
    <property type="entry name" value="PRTase-like"/>
</dbReference>
<keyword evidence="3" id="KW-0808">Transferase</keyword>
<keyword evidence="4" id="KW-1185">Reference proteome</keyword>
<proteinExistence type="inferred from homology"/>
<protein>
    <submittedName>
        <fullName evidence="3">Phosphoribosyltransferase</fullName>
    </submittedName>
</protein>
<comment type="caution">
    <text evidence="3">The sequence shown here is derived from an EMBL/GenBank/DDBJ whole genome shotgun (WGS) entry which is preliminary data.</text>
</comment>
<comment type="similarity">
    <text evidence="1">Belongs to the ComF/GntX family.</text>
</comment>
<dbReference type="InterPro" id="IPR044005">
    <property type="entry name" value="DZR_2"/>
</dbReference>
<evidence type="ECO:0000313" key="3">
    <source>
        <dbReference type="EMBL" id="MBS8122042.1"/>
    </source>
</evidence>